<organism evidence="3">
    <name type="scientific">Moorella thermoacetica Y72</name>
    <dbReference type="NCBI Taxonomy" id="1325331"/>
    <lineage>
        <taxon>Bacteria</taxon>
        <taxon>Bacillati</taxon>
        <taxon>Bacillota</taxon>
        <taxon>Clostridia</taxon>
        <taxon>Neomoorellales</taxon>
        <taxon>Neomoorellaceae</taxon>
        <taxon>Neomoorella</taxon>
    </lineage>
</organism>
<gene>
    <name evidence="3" type="ORF">MTY_2551</name>
</gene>
<dbReference type="InterPro" id="IPR013656">
    <property type="entry name" value="PAS_4"/>
</dbReference>
<dbReference type="GO" id="GO:1902201">
    <property type="term" value="P:negative regulation of bacterial-type flagellum-dependent cell motility"/>
    <property type="evidence" value="ECO:0007669"/>
    <property type="project" value="TreeGrafter"/>
</dbReference>
<dbReference type="InterPro" id="IPR050469">
    <property type="entry name" value="Diguanylate_Cyclase"/>
</dbReference>
<dbReference type="InterPro" id="IPR029787">
    <property type="entry name" value="Nucleotide_cyclase"/>
</dbReference>
<dbReference type="AlphaFoldDB" id="A0A0S6UE42"/>
<dbReference type="NCBIfam" id="TIGR00254">
    <property type="entry name" value="GGDEF"/>
    <property type="match status" value="1"/>
</dbReference>
<dbReference type="GO" id="GO:0052621">
    <property type="term" value="F:diguanylate cyclase activity"/>
    <property type="evidence" value="ECO:0007669"/>
    <property type="project" value="TreeGrafter"/>
</dbReference>
<evidence type="ECO:0000259" key="2">
    <source>
        <dbReference type="PROSITE" id="PS50887"/>
    </source>
</evidence>
<dbReference type="Pfam" id="PF00990">
    <property type="entry name" value="GGDEF"/>
    <property type="match status" value="1"/>
</dbReference>
<dbReference type="PROSITE" id="PS50113">
    <property type="entry name" value="PAC"/>
    <property type="match status" value="1"/>
</dbReference>
<dbReference type="CDD" id="cd00130">
    <property type="entry name" value="PAS"/>
    <property type="match status" value="1"/>
</dbReference>
<dbReference type="InterPro" id="IPR035965">
    <property type="entry name" value="PAS-like_dom_sf"/>
</dbReference>
<dbReference type="PROSITE" id="PS50887">
    <property type="entry name" value="GGDEF"/>
    <property type="match status" value="1"/>
</dbReference>
<dbReference type="RefSeq" id="WP_025774947.1">
    <property type="nucleotide sequence ID" value="NZ_DF238840.1"/>
</dbReference>
<dbReference type="Gene3D" id="3.30.70.270">
    <property type="match status" value="1"/>
</dbReference>
<dbReference type="CDD" id="cd01949">
    <property type="entry name" value="GGDEF"/>
    <property type="match status" value="1"/>
</dbReference>
<evidence type="ECO:0000313" key="3">
    <source>
        <dbReference type="EMBL" id="GAF27210.1"/>
    </source>
</evidence>
<accession>A0A0S6UE42</accession>
<protein>
    <submittedName>
        <fullName evidence="3">FOG: GGDEF domain</fullName>
    </submittedName>
</protein>
<sequence>MAEKSLILDSLTEMVAFLDRDMHVIWANKTASQSVGKSPESLFGAKCHEIWQGKNAPCPGCPVVRSMETGQVCAGEVTSPDGRFWRITATPVKDKEGKIIGAVEAALDISESKRYEEQLKFLSLHDSLTGLYNRAFFQEELRRLSGSREYPLTIMVADLDGLKLVNDTLGHAKGDELLQACADVLKTSLRRSDIIARIGGDEFAAILPKTGEKTGEDLARRIRSTVEAHNKEHPELPLHLSLGAVTSRSAAESLEETFKKADDLMYRNKLLNRASARNQIVGHLLAALKEKDYITAGYAERLQELCLKTGEKLGLSPQQMADLALLVQTSDGQIPE</sequence>
<dbReference type="PANTHER" id="PTHR45138">
    <property type="entry name" value="REGULATORY COMPONENTS OF SENSORY TRANSDUCTION SYSTEM"/>
    <property type="match status" value="1"/>
</dbReference>
<name>A0A0S6UE42_NEOTH</name>
<dbReference type="Proteomes" id="UP000063718">
    <property type="component" value="Unassembled WGS sequence"/>
</dbReference>
<feature type="domain" description="GGDEF" evidence="2">
    <location>
        <begin position="150"/>
        <end position="285"/>
    </location>
</feature>
<dbReference type="PANTHER" id="PTHR45138:SF9">
    <property type="entry name" value="DIGUANYLATE CYCLASE DGCM-RELATED"/>
    <property type="match status" value="1"/>
</dbReference>
<dbReference type="InterPro" id="IPR043128">
    <property type="entry name" value="Rev_trsase/Diguanyl_cyclase"/>
</dbReference>
<dbReference type="InterPro" id="IPR000014">
    <property type="entry name" value="PAS"/>
</dbReference>
<feature type="domain" description="PAC" evidence="1">
    <location>
        <begin position="71"/>
        <end position="121"/>
    </location>
</feature>
<dbReference type="InterPro" id="IPR000700">
    <property type="entry name" value="PAS-assoc_C"/>
</dbReference>
<dbReference type="InterPro" id="IPR000160">
    <property type="entry name" value="GGDEF_dom"/>
</dbReference>
<dbReference type="SMART" id="SM00267">
    <property type="entry name" value="GGDEF"/>
    <property type="match status" value="1"/>
</dbReference>
<reference evidence="3" key="1">
    <citation type="journal article" date="2014" name="Gene">
        <title>Genome-guided analysis of transformation efficiency and carbon dioxide assimilation by Moorella thermoacetica Y72.</title>
        <authorList>
            <person name="Tsukahara K."/>
            <person name="Kita A."/>
            <person name="Nakashimada Y."/>
            <person name="Hoshino T."/>
            <person name="Murakami K."/>
        </authorList>
    </citation>
    <scope>NUCLEOTIDE SEQUENCE [LARGE SCALE GENOMIC DNA]</scope>
    <source>
        <strain evidence="3">Y72</strain>
    </source>
</reference>
<proteinExistence type="predicted"/>
<dbReference type="Pfam" id="PF08448">
    <property type="entry name" value="PAS_4"/>
    <property type="match status" value="1"/>
</dbReference>
<dbReference type="SUPFAM" id="SSF55073">
    <property type="entry name" value="Nucleotide cyclase"/>
    <property type="match status" value="1"/>
</dbReference>
<dbReference type="EMBL" id="DF238840">
    <property type="protein sequence ID" value="GAF27210.1"/>
    <property type="molecule type" value="Genomic_DNA"/>
</dbReference>
<dbReference type="SUPFAM" id="SSF55785">
    <property type="entry name" value="PYP-like sensor domain (PAS domain)"/>
    <property type="match status" value="1"/>
</dbReference>
<dbReference type="GO" id="GO:0043709">
    <property type="term" value="P:cell adhesion involved in single-species biofilm formation"/>
    <property type="evidence" value="ECO:0007669"/>
    <property type="project" value="TreeGrafter"/>
</dbReference>
<dbReference type="Gene3D" id="3.30.450.20">
    <property type="entry name" value="PAS domain"/>
    <property type="match status" value="1"/>
</dbReference>
<dbReference type="GO" id="GO:0005886">
    <property type="term" value="C:plasma membrane"/>
    <property type="evidence" value="ECO:0007669"/>
    <property type="project" value="TreeGrafter"/>
</dbReference>
<evidence type="ECO:0000259" key="1">
    <source>
        <dbReference type="PROSITE" id="PS50113"/>
    </source>
</evidence>